<organism evidence="1 2">
    <name type="scientific">Rhodotorula toruloides</name>
    <name type="common">Yeast</name>
    <name type="synonym">Rhodosporidium toruloides</name>
    <dbReference type="NCBI Taxonomy" id="5286"/>
    <lineage>
        <taxon>Eukaryota</taxon>
        <taxon>Fungi</taxon>
        <taxon>Dikarya</taxon>
        <taxon>Basidiomycota</taxon>
        <taxon>Pucciniomycotina</taxon>
        <taxon>Microbotryomycetes</taxon>
        <taxon>Sporidiobolales</taxon>
        <taxon>Sporidiobolaceae</taxon>
        <taxon>Rhodotorula</taxon>
    </lineage>
</organism>
<gene>
    <name evidence="1" type="primary">FGENESH: predicted gene_8.362</name>
    <name evidence="1" type="ORF">BN2166_0045070</name>
</gene>
<dbReference type="STRING" id="5286.A0A0K3CN90"/>
<reference evidence="1 2" key="1">
    <citation type="submission" date="2015-07" db="EMBL/GenBank/DDBJ databases">
        <authorList>
            <person name="Cajimat M.N.B."/>
            <person name="Milazzo M.L."/>
            <person name="Fulhorst C.F."/>
        </authorList>
    </citation>
    <scope>NUCLEOTIDE SEQUENCE [LARGE SCALE GENOMIC DNA]</scope>
    <source>
        <strain evidence="1">Single colony</strain>
    </source>
</reference>
<dbReference type="SUPFAM" id="SSF54909">
    <property type="entry name" value="Dimeric alpha+beta barrel"/>
    <property type="match status" value="1"/>
</dbReference>
<protein>
    <recommendedName>
        <fullName evidence="3">ABM domain-containing protein</fullName>
    </recommendedName>
</protein>
<dbReference type="Proteomes" id="UP000199069">
    <property type="component" value="Unassembled WGS sequence"/>
</dbReference>
<proteinExistence type="predicted"/>
<evidence type="ECO:0008006" key="3">
    <source>
        <dbReference type="Google" id="ProtNLM"/>
    </source>
</evidence>
<keyword evidence="2" id="KW-1185">Reference proteome</keyword>
<dbReference type="AlphaFoldDB" id="A0A0K3CN90"/>
<name>A0A0K3CN90_RHOTO</name>
<evidence type="ECO:0000313" key="1">
    <source>
        <dbReference type="EMBL" id="CTR08646.1"/>
    </source>
</evidence>
<accession>A0A0K3CN90</accession>
<sequence length="147" mass="16899">MQSELRKAREIYEKDSETIGWHVMQHEKEEGKFCIVERFMHEGSSQQEHLSNPYWKEFNPTVEPWLEIPIEILRFNELRLLTKRDGCLRRPVSFQLLECYFSLLCVNLLANRIPVCAAPSGNSSLPALSSISLNALDSTPSLQCSTT</sequence>
<dbReference type="PANTHER" id="PTHR38052:SF1">
    <property type="entry name" value="ABM DOMAIN-CONTAINING PROTEIN"/>
    <property type="match status" value="1"/>
</dbReference>
<dbReference type="Gene3D" id="3.30.70.100">
    <property type="match status" value="1"/>
</dbReference>
<evidence type="ECO:0000313" key="2">
    <source>
        <dbReference type="Proteomes" id="UP000199069"/>
    </source>
</evidence>
<dbReference type="PANTHER" id="PTHR38052">
    <property type="entry name" value="EXPRESSED PROTEIN"/>
    <property type="match status" value="1"/>
</dbReference>
<dbReference type="InterPro" id="IPR011008">
    <property type="entry name" value="Dimeric_a/b-barrel"/>
</dbReference>
<dbReference type="EMBL" id="CWKI01000008">
    <property type="protein sequence ID" value="CTR08646.1"/>
    <property type="molecule type" value="Genomic_DNA"/>
</dbReference>